<dbReference type="EMBL" id="OC964669">
    <property type="protein sequence ID" value="CAD7665857.1"/>
    <property type="molecule type" value="Genomic_DNA"/>
</dbReference>
<sequence length="75" mass="8614">MDDSHHKSYHRFKSMIGLRRPDMSHNSFISLSNVSISSTFSLSALKTNSFKKMRRLLTTTKLTRNKTSVLSPKNL</sequence>
<name>A0A7R9R269_9ACAR</name>
<keyword evidence="1" id="KW-1133">Transmembrane helix</keyword>
<proteinExistence type="predicted"/>
<evidence type="ECO:0000313" key="3">
    <source>
        <dbReference type="Proteomes" id="UP000728032"/>
    </source>
</evidence>
<gene>
    <name evidence="2" type="ORF">ONB1V03_LOCUS22414</name>
</gene>
<keyword evidence="1" id="KW-0472">Membrane</keyword>
<keyword evidence="3" id="KW-1185">Reference proteome</keyword>
<feature type="transmembrane region" description="Helical" evidence="1">
    <location>
        <begin position="27"/>
        <end position="45"/>
    </location>
</feature>
<protein>
    <submittedName>
        <fullName evidence="2">Uncharacterized protein</fullName>
    </submittedName>
</protein>
<feature type="non-terminal residue" evidence="2">
    <location>
        <position position="1"/>
    </location>
</feature>
<dbReference type="AlphaFoldDB" id="A0A7R9R269"/>
<accession>A0A7R9R269</accession>
<organism evidence="2">
    <name type="scientific">Oppiella nova</name>
    <dbReference type="NCBI Taxonomy" id="334625"/>
    <lineage>
        <taxon>Eukaryota</taxon>
        <taxon>Metazoa</taxon>
        <taxon>Ecdysozoa</taxon>
        <taxon>Arthropoda</taxon>
        <taxon>Chelicerata</taxon>
        <taxon>Arachnida</taxon>
        <taxon>Acari</taxon>
        <taxon>Acariformes</taxon>
        <taxon>Sarcoptiformes</taxon>
        <taxon>Oribatida</taxon>
        <taxon>Brachypylina</taxon>
        <taxon>Oppioidea</taxon>
        <taxon>Oppiidae</taxon>
        <taxon>Oppiella</taxon>
    </lineage>
</organism>
<reference evidence="2" key="1">
    <citation type="submission" date="2020-11" db="EMBL/GenBank/DDBJ databases">
        <authorList>
            <person name="Tran Van P."/>
        </authorList>
    </citation>
    <scope>NUCLEOTIDE SEQUENCE</scope>
</reference>
<dbReference type="Proteomes" id="UP000728032">
    <property type="component" value="Unassembled WGS sequence"/>
</dbReference>
<evidence type="ECO:0000256" key="1">
    <source>
        <dbReference type="SAM" id="Phobius"/>
    </source>
</evidence>
<dbReference type="EMBL" id="CAJPVJ010049844">
    <property type="protein sequence ID" value="CAG2182993.1"/>
    <property type="molecule type" value="Genomic_DNA"/>
</dbReference>
<keyword evidence="1" id="KW-0812">Transmembrane</keyword>
<evidence type="ECO:0000313" key="2">
    <source>
        <dbReference type="EMBL" id="CAD7665857.1"/>
    </source>
</evidence>